<keyword evidence="2 4" id="KW-0547">Nucleotide-binding</keyword>
<dbReference type="GO" id="GO:0035438">
    <property type="term" value="F:cyclic-di-GMP binding"/>
    <property type="evidence" value="ECO:0007669"/>
    <property type="project" value="UniProtKB-UniRule"/>
</dbReference>
<evidence type="ECO:0000313" key="7">
    <source>
        <dbReference type="EMBL" id="OBV40578.1"/>
    </source>
</evidence>
<dbReference type="GO" id="GO:0071973">
    <property type="term" value="P:bacterial-type flagellum-dependent cell motility"/>
    <property type="evidence" value="ECO:0007669"/>
    <property type="project" value="UniProtKB-UniRule"/>
</dbReference>
<comment type="similarity">
    <text evidence="4">Belongs to the YcgR family.</text>
</comment>
<sequence length="254" mass="28167">MQAHIMDSGLENWHDFEVESRREIVALLRSIGEKNQLIRMQVHGESEVCVTSILEIDAEGGMVILDRPVDTGQSRRMAAASGIAFETSLDKIRIMFSSNSLEECMHGGTPALKMAVPDTLIRLQRREYYRMNTPVSNPVRATIPMIGDDGAANNTPFPLADISCGGIAIMDNKLVLGDTIGKNYPGCRIDLPEIGIITVTLQIRNSLDMTLLNNKLNRRLGCQFVDLSRGTLAQVQRYITRLERERNARIAGLG</sequence>
<organism evidence="7 8">
    <name type="scientific">Janthinobacterium psychrotolerans</name>
    <dbReference type="NCBI Taxonomy" id="1747903"/>
    <lineage>
        <taxon>Bacteria</taxon>
        <taxon>Pseudomonadati</taxon>
        <taxon>Pseudomonadota</taxon>
        <taxon>Betaproteobacteria</taxon>
        <taxon>Burkholderiales</taxon>
        <taxon>Oxalobacteraceae</taxon>
        <taxon>Janthinobacterium</taxon>
    </lineage>
</organism>
<accession>A0A1A7C8D6</accession>
<evidence type="ECO:0000256" key="1">
    <source>
        <dbReference type="ARBA" id="ARBA00022636"/>
    </source>
</evidence>
<dbReference type="InterPro" id="IPR009875">
    <property type="entry name" value="PilZ_domain"/>
</dbReference>
<evidence type="ECO:0000256" key="2">
    <source>
        <dbReference type="ARBA" id="ARBA00022741"/>
    </source>
</evidence>
<dbReference type="AlphaFoldDB" id="A0A1A7C8D6"/>
<dbReference type="InterPro" id="IPR009926">
    <property type="entry name" value="T3SS_YcgR_PilZN"/>
</dbReference>
<keyword evidence="1 4" id="KW-0973">c-di-GMP</keyword>
<keyword evidence="7" id="KW-0282">Flagellum</keyword>
<feature type="domain" description="Type III secretion system flagellar brake protein YcgR PilZN" evidence="6">
    <location>
        <begin position="16"/>
        <end position="122"/>
    </location>
</feature>
<dbReference type="Pfam" id="PF07238">
    <property type="entry name" value="PilZ"/>
    <property type="match status" value="1"/>
</dbReference>
<dbReference type="PATRIC" id="fig|1747903.4.peg.4218"/>
<dbReference type="GO" id="GO:0009425">
    <property type="term" value="C:bacterial-type flagellum basal body"/>
    <property type="evidence" value="ECO:0007669"/>
    <property type="project" value="UniProtKB-SubCell"/>
</dbReference>
<dbReference type="Gene3D" id="2.40.10.220">
    <property type="entry name" value="predicted glycosyltransferase like domains"/>
    <property type="match status" value="1"/>
</dbReference>
<dbReference type="EMBL" id="LOCQ01000046">
    <property type="protein sequence ID" value="OBV40578.1"/>
    <property type="molecule type" value="Genomic_DNA"/>
</dbReference>
<comment type="subunit">
    <text evidence="4">Monomer. Interacts with the flagellar basal bodies.</text>
</comment>
<reference evidence="7 8" key="1">
    <citation type="submission" date="2016-04" db="EMBL/GenBank/DDBJ databases">
        <title>Draft genome sequence of Janthinobacterium psychrotolerans sp. nov., isolated from freshwater sediments in Denmark.</title>
        <authorList>
            <person name="Gong X."/>
            <person name="Skrivergaard S."/>
            <person name="Korsgaard B.S."/>
            <person name="Schreiber L."/>
            <person name="Marshall I.P."/>
            <person name="Finster K."/>
            <person name="Schramm A."/>
        </authorList>
    </citation>
    <scope>NUCLEOTIDE SEQUENCE [LARGE SCALE GENOMIC DNA]</scope>
    <source>
        <strain evidence="7 8">S3-2</strain>
    </source>
</reference>
<evidence type="ECO:0000313" key="8">
    <source>
        <dbReference type="Proteomes" id="UP000092713"/>
    </source>
</evidence>
<dbReference type="InterPro" id="IPR012349">
    <property type="entry name" value="Split_barrel_FMN-bd"/>
</dbReference>
<feature type="domain" description="PilZ" evidence="5">
    <location>
        <begin position="124"/>
        <end position="240"/>
    </location>
</feature>
<comment type="function">
    <text evidence="4">Acts as a flagellar brake, regulating swimming and swarming in a bis-(3'-5') cyclic diguanylic acid (c-di-GMP)-dependent manner. Binds 1 c-di-GMP dimer per subunit. Increasing levels of c-di-GMP lead to decreased motility.</text>
</comment>
<evidence type="ECO:0000256" key="4">
    <source>
        <dbReference type="HAMAP-Rule" id="MF_01457"/>
    </source>
</evidence>
<keyword evidence="7" id="KW-0966">Cell projection</keyword>
<dbReference type="Gene3D" id="2.30.110.10">
    <property type="entry name" value="Electron Transport, Fmn-binding Protein, Chain A"/>
    <property type="match status" value="1"/>
</dbReference>
<gene>
    <name evidence="4" type="primary">ycgR</name>
    <name evidence="7" type="ORF">ASR47_101778</name>
</gene>
<evidence type="ECO:0000256" key="3">
    <source>
        <dbReference type="ARBA" id="ARBA00023143"/>
    </source>
</evidence>
<protein>
    <recommendedName>
        <fullName evidence="4">Flagellar brake protein YcgR</fullName>
    </recommendedName>
    <alternativeName>
        <fullName evidence="4">Cyclic di-GMP binding protein YcgR</fullName>
    </alternativeName>
</protein>
<evidence type="ECO:0000259" key="6">
    <source>
        <dbReference type="Pfam" id="PF07317"/>
    </source>
</evidence>
<dbReference type="InterPro" id="IPR023787">
    <property type="entry name" value="T3SS_YcgR"/>
</dbReference>
<comment type="caution">
    <text evidence="7">The sequence shown here is derived from an EMBL/GenBank/DDBJ whole genome shotgun (WGS) entry which is preliminary data.</text>
</comment>
<keyword evidence="8" id="KW-1185">Reference proteome</keyword>
<evidence type="ECO:0000259" key="5">
    <source>
        <dbReference type="Pfam" id="PF07238"/>
    </source>
</evidence>
<dbReference type="STRING" id="1747903.ASR47_101778"/>
<name>A0A1A7C8D6_9BURK</name>
<keyword evidence="3 4" id="KW-0975">Bacterial flagellum</keyword>
<comment type="subcellular location">
    <subcellularLocation>
        <location evidence="4">Bacterial flagellum basal body</location>
    </subcellularLocation>
</comment>
<proteinExistence type="inferred from homology"/>
<keyword evidence="7" id="KW-0969">Cilium</keyword>
<dbReference type="Pfam" id="PF07317">
    <property type="entry name" value="PilZN"/>
    <property type="match status" value="1"/>
</dbReference>
<dbReference type="HAMAP" id="MF_01457">
    <property type="entry name" value="YcgR"/>
    <property type="match status" value="1"/>
</dbReference>
<dbReference type="GO" id="GO:0071945">
    <property type="term" value="P:regulation of bacterial-type flagellum-dependent cell motility by regulation of motor speed"/>
    <property type="evidence" value="ECO:0007669"/>
    <property type="project" value="UniProtKB-UniRule"/>
</dbReference>
<dbReference type="Proteomes" id="UP000092713">
    <property type="component" value="Unassembled WGS sequence"/>
</dbReference>